<evidence type="ECO:0000256" key="3">
    <source>
        <dbReference type="ARBA" id="ARBA00022691"/>
    </source>
</evidence>
<dbReference type="GO" id="GO:0008616">
    <property type="term" value="P:tRNA queuosine(34) biosynthetic process"/>
    <property type="evidence" value="ECO:0007669"/>
    <property type="project" value="UniProtKB-UniRule"/>
</dbReference>
<evidence type="ECO:0000313" key="6">
    <source>
        <dbReference type="EMBL" id="MCA9397866.1"/>
    </source>
</evidence>
<dbReference type="AlphaFoldDB" id="A0A955LX64"/>
<comment type="pathway">
    <text evidence="5">tRNA modification; tRNA-queuosine biosynthesis.</text>
</comment>
<dbReference type="InterPro" id="IPR036100">
    <property type="entry name" value="QueA_sf"/>
</dbReference>
<dbReference type="Pfam" id="PF02547">
    <property type="entry name" value="Queuosine_synth"/>
    <property type="match status" value="1"/>
</dbReference>
<keyword evidence="3 5" id="KW-0949">S-adenosyl-L-methionine</keyword>
<dbReference type="Proteomes" id="UP000699691">
    <property type="component" value="Unassembled WGS sequence"/>
</dbReference>
<dbReference type="NCBIfam" id="TIGR00113">
    <property type="entry name" value="queA"/>
    <property type="match status" value="1"/>
</dbReference>
<dbReference type="NCBIfam" id="NF001140">
    <property type="entry name" value="PRK00147.1"/>
    <property type="match status" value="1"/>
</dbReference>
<reference evidence="6" key="2">
    <citation type="journal article" date="2021" name="Microbiome">
        <title>Successional dynamics and alternative stable states in a saline activated sludge microbial community over 9 years.</title>
        <authorList>
            <person name="Wang Y."/>
            <person name="Ye J."/>
            <person name="Ju F."/>
            <person name="Liu L."/>
            <person name="Boyd J.A."/>
            <person name="Deng Y."/>
            <person name="Parks D.H."/>
            <person name="Jiang X."/>
            <person name="Yin X."/>
            <person name="Woodcroft B.J."/>
            <person name="Tyson G.W."/>
            <person name="Hugenholtz P."/>
            <person name="Polz M.F."/>
            <person name="Zhang T."/>
        </authorList>
    </citation>
    <scope>NUCLEOTIDE SEQUENCE</scope>
    <source>
        <strain evidence="6">HKST-UBA02</strain>
    </source>
</reference>
<dbReference type="PANTHER" id="PTHR30307:SF0">
    <property type="entry name" value="S-ADENOSYLMETHIONINE:TRNA RIBOSYLTRANSFERASE-ISOMERASE"/>
    <property type="match status" value="1"/>
</dbReference>
<keyword evidence="6" id="KW-0328">Glycosyltransferase</keyword>
<evidence type="ECO:0000256" key="4">
    <source>
        <dbReference type="ARBA" id="ARBA00022785"/>
    </source>
</evidence>
<dbReference type="EC" id="2.4.99.17" evidence="5"/>
<keyword evidence="4 5" id="KW-0671">Queuosine biosynthesis</keyword>
<gene>
    <name evidence="5 6" type="primary">queA</name>
    <name evidence="6" type="ORF">KC573_03475</name>
</gene>
<evidence type="ECO:0000256" key="2">
    <source>
        <dbReference type="ARBA" id="ARBA00022679"/>
    </source>
</evidence>
<protein>
    <recommendedName>
        <fullName evidence="5">S-adenosylmethionine:tRNA ribosyltransferase-isomerase</fullName>
        <ecNumber evidence="5">2.4.99.17</ecNumber>
    </recommendedName>
    <alternativeName>
        <fullName evidence="5">Queuosine biosynthesis protein QueA</fullName>
    </alternativeName>
</protein>
<dbReference type="Gene3D" id="2.40.10.240">
    <property type="entry name" value="QueA-like"/>
    <property type="match status" value="1"/>
</dbReference>
<dbReference type="InterPro" id="IPR003699">
    <property type="entry name" value="QueA"/>
</dbReference>
<organism evidence="6 7">
    <name type="scientific">candidate division WWE3 bacterium</name>
    <dbReference type="NCBI Taxonomy" id="2053526"/>
    <lineage>
        <taxon>Bacteria</taxon>
        <taxon>Katanobacteria</taxon>
    </lineage>
</organism>
<dbReference type="EMBL" id="JAGQKY010000173">
    <property type="protein sequence ID" value="MCA9397866.1"/>
    <property type="molecule type" value="Genomic_DNA"/>
</dbReference>
<dbReference type="HAMAP" id="MF_00113">
    <property type="entry name" value="QueA"/>
    <property type="match status" value="1"/>
</dbReference>
<comment type="catalytic activity">
    <reaction evidence="5">
        <text>7-aminomethyl-7-carbaguanosine(34) in tRNA + S-adenosyl-L-methionine = epoxyqueuosine(34) in tRNA + adenine + L-methionine + 2 H(+)</text>
        <dbReference type="Rhea" id="RHEA:32155"/>
        <dbReference type="Rhea" id="RHEA-COMP:10342"/>
        <dbReference type="Rhea" id="RHEA-COMP:18582"/>
        <dbReference type="ChEBI" id="CHEBI:15378"/>
        <dbReference type="ChEBI" id="CHEBI:16708"/>
        <dbReference type="ChEBI" id="CHEBI:57844"/>
        <dbReference type="ChEBI" id="CHEBI:59789"/>
        <dbReference type="ChEBI" id="CHEBI:82833"/>
        <dbReference type="ChEBI" id="CHEBI:194443"/>
        <dbReference type="EC" id="2.4.99.17"/>
    </reaction>
</comment>
<name>A0A955LX64_UNCKA</name>
<dbReference type="Gene3D" id="3.40.1780.10">
    <property type="entry name" value="QueA-like"/>
    <property type="match status" value="1"/>
</dbReference>
<keyword evidence="2 5" id="KW-0808">Transferase</keyword>
<comment type="function">
    <text evidence="5">Transfers and isomerizes the ribose moiety from AdoMet to the 7-aminomethyl group of 7-deazaguanine (preQ1-tRNA) to give epoxyqueuosine (oQ-tRNA).</text>
</comment>
<evidence type="ECO:0000256" key="1">
    <source>
        <dbReference type="ARBA" id="ARBA00022490"/>
    </source>
</evidence>
<dbReference type="InterPro" id="IPR042118">
    <property type="entry name" value="QueA_dom1"/>
</dbReference>
<reference evidence="6" key="1">
    <citation type="submission" date="2020-04" db="EMBL/GenBank/DDBJ databases">
        <authorList>
            <person name="Zhang T."/>
        </authorList>
    </citation>
    <scope>NUCLEOTIDE SEQUENCE</scope>
    <source>
        <strain evidence="6">HKST-UBA02</strain>
    </source>
</reference>
<comment type="caution">
    <text evidence="6">The sequence shown here is derived from an EMBL/GenBank/DDBJ whole genome shotgun (WGS) entry which is preliminary data.</text>
</comment>
<sequence length="360" mass="40548">MLDISDYSYHLPDSYIAQKPSDPRDHSRLMILNRQDGSIEHKRFYELKNQLTNNDVLVLNQSKVFPARLFGNKPTGGAVELLLTRHIKDTTWETISKPGLNIGQQILFSNGPKAAVVEKDAEHGFLHVTFETDSDSFRTFLYEAGKTPLPPYIASTETEEELRNEYQTVYATQEGSSAAPTAGLHFTNDLIKELQNKGVSIEYVTLHVGPGTFQNLREEQIRDNKLHSEWYEIDPETAISLNKAKENGKRIIAVGTTTTRTLESAASHKNILDTDLLTTDSLSTDLFIHPPYQFKFVDSLVTNFHLPQSSLLMLVSAFTTQPNAPDAFSTFAESLIGSAYQTAIENDYRFFSFGDAMWIR</sequence>
<dbReference type="GO" id="GO:0051075">
    <property type="term" value="F:S-adenosylmethionine:tRNA ribosyltransferase-isomerase activity"/>
    <property type="evidence" value="ECO:0007669"/>
    <property type="project" value="UniProtKB-EC"/>
</dbReference>
<accession>A0A955LX64</accession>
<keyword evidence="1 5" id="KW-0963">Cytoplasm</keyword>
<evidence type="ECO:0000313" key="7">
    <source>
        <dbReference type="Proteomes" id="UP000699691"/>
    </source>
</evidence>
<comment type="subcellular location">
    <subcellularLocation>
        <location evidence="5">Cytoplasm</location>
    </subcellularLocation>
</comment>
<dbReference type="InterPro" id="IPR042119">
    <property type="entry name" value="QueA_dom2"/>
</dbReference>
<dbReference type="GO" id="GO:0005737">
    <property type="term" value="C:cytoplasm"/>
    <property type="evidence" value="ECO:0007669"/>
    <property type="project" value="UniProtKB-SubCell"/>
</dbReference>
<proteinExistence type="inferred from homology"/>
<comment type="subunit">
    <text evidence="5">Monomer.</text>
</comment>
<evidence type="ECO:0000256" key="5">
    <source>
        <dbReference type="HAMAP-Rule" id="MF_00113"/>
    </source>
</evidence>
<dbReference type="FunFam" id="2.40.10.240:FF:000002">
    <property type="entry name" value="S-adenosylmethionine:tRNA ribosyltransferase-isomerase"/>
    <property type="match status" value="1"/>
</dbReference>
<comment type="similarity">
    <text evidence="5">Belongs to the QueA family.</text>
</comment>
<dbReference type="SUPFAM" id="SSF111337">
    <property type="entry name" value="QueA-like"/>
    <property type="match status" value="1"/>
</dbReference>
<dbReference type="PANTHER" id="PTHR30307">
    <property type="entry name" value="S-ADENOSYLMETHIONINE:TRNA RIBOSYLTRANSFERASE-ISOMERASE"/>
    <property type="match status" value="1"/>
</dbReference>